<dbReference type="InterPro" id="IPR008972">
    <property type="entry name" value="Cupredoxin"/>
</dbReference>
<keyword evidence="2" id="KW-1133">Transmembrane helix</keyword>
<proteinExistence type="predicted"/>
<dbReference type="PANTHER" id="PTHR42208">
    <property type="entry name" value="HEAVY METAL TRANSPORTER-RELATED"/>
    <property type="match status" value="1"/>
</dbReference>
<dbReference type="PROSITE" id="PS01047">
    <property type="entry name" value="HMA_1"/>
    <property type="match status" value="1"/>
</dbReference>
<dbReference type="InterPro" id="IPR006121">
    <property type="entry name" value="HMA_dom"/>
</dbReference>
<name>A0A1M5X089_9CLOT</name>
<reference evidence="4 5" key="1">
    <citation type="submission" date="2016-11" db="EMBL/GenBank/DDBJ databases">
        <authorList>
            <person name="Jaros S."/>
            <person name="Januszkiewicz K."/>
            <person name="Wedrychowicz H."/>
        </authorList>
    </citation>
    <scope>NUCLEOTIDE SEQUENCE [LARGE SCALE GENOMIC DNA]</scope>
    <source>
        <strain evidence="4 5">DSM 8605</strain>
    </source>
</reference>
<dbReference type="Proteomes" id="UP000184447">
    <property type="component" value="Unassembled WGS sequence"/>
</dbReference>
<keyword evidence="5" id="KW-1185">Reference proteome</keyword>
<evidence type="ECO:0000256" key="2">
    <source>
        <dbReference type="SAM" id="Phobius"/>
    </source>
</evidence>
<dbReference type="Pfam" id="PF13386">
    <property type="entry name" value="DsbD_2"/>
    <property type="match status" value="1"/>
</dbReference>
<dbReference type="STRING" id="1121316.SAMN02745207_03252"/>
<keyword evidence="1" id="KW-0479">Metal-binding</keyword>
<feature type="transmembrane region" description="Helical" evidence="2">
    <location>
        <begin position="259"/>
        <end position="283"/>
    </location>
</feature>
<dbReference type="InterPro" id="IPR017969">
    <property type="entry name" value="Heavy-metal-associated_CS"/>
</dbReference>
<dbReference type="RefSeq" id="WP_073339612.1">
    <property type="nucleotide sequence ID" value="NZ_FQXM01000022.1"/>
</dbReference>
<dbReference type="EMBL" id="FQXM01000022">
    <property type="protein sequence ID" value="SHH93326.1"/>
    <property type="molecule type" value="Genomic_DNA"/>
</dbReference>
<dbReference type="InterPro" id="IPR036163">
    <property type="entry name" value="HMA_dom_sf"/>
</dbReference>
<dbReference type="InterPro" id="IPR039447">
    <property type="entry name" value="UreH-like_TM_dom"/>
</dbReference>
<evidence type="ECO:0000313" key="5">
    <source>
        <dbReference type="Proteomes" id="UP000184447"/>
    </source>
</evidence>
<evidence type="ECO:0000259" key="3">
    <source>
        <dbReference type="PROSITE" id="PS50846"/>
    </source>
</evidence>
<keyword evidence="2" id="KW-0812">Transmembrane</keyword>
<dbReference type="PROSITE" id="PS50846">
    <property type="entry name" value="HMA_2"/>
    <property type="match status" value="1"/>
</dbReference>
<feature type="domain" description="HMA" evidence="3">
    <location>
        <begin position="4"/>
        <end position="70"/>
    </location>
</feature>
<feature type="transmembrane region" description="Helical" evidence="2">
    <location>
        <begin position="295"/>
        <end position="315"/>
    </location>
</feature>
<gene>
    <name evidence="4" type="ORF">SAMN02745207_03252</name>
</gene>
<keyword evidence="2" id="KW-0472">Membrane</keyword>
<evidence type="ECO:0000313" key="4">
    <source>
        <dbReference type="EMBL" id="SHH93326.1"/>
    </source>
</evidence>
<feature type="transmembrane region" description="Helical" evidence="2">
    <location>
        <begin position="111"/>
        <end position="136"/>
    </location>
</feature>
<feature type="transmembrane region" description="Helical" evidence="2">
    <location>
        <begin position="80"/>
        <end position="99"/>
    </location>
</feature>
<accession>A0A1M5X089</accession>
<dbReference type="Gene3D" id="2.60.40.420">
    <property type="entry name" value="Cupredoxins - blue copper proteins"/>
    <property type="match status" value="1"/>
</dbReference>
<dbReference type="SUPFAM" id="SSF55008">
    <property type="entry name" value="HMA, heavy metal-associated domain"/>
    <property type="match status" value="1"/>
</dbReference>
<protein>
    <submittedName>
        <fullName evidence="4">Sulfite exporter TauE/SafE</fullName>
    </submittedName>
</protein>
<dbReference type="Gene3D" id="3.30.70.100">
    <property type="match status" value="1"/>
</dbReference>
<dbReference type="GO" id="GO:0046872">
    <property type="term" value="F:metal ion binding"/>
    <property type="evidence" value="ECO:0007669"/>
    <property type="project" value="UniProtKB-KW"/>
</dbReference>
<feature type="transmembrane region" description="Helical" evidence="2">
    <location>
        <begin position="187"/>
        <end position="210"/>
    </location>
</feature>
<dbReference type="AlphaFoldDB" id="A0A1M5X089"/>
<evidence type="ECO:0000256" key="1">
    <source>
        <dbReference type="ARBA" id="ARBA00022723"/>
    </source>
</evidence>
<dbReference type="CDD" id="cd00371">
    <property type="entry name" value="HMA"/>
    <property type="match status" value="1"/>
</dbReference>
<dbReference type="OrthoDB" id="9800141at2"/>
<feature type="transmembrane region" description="Helical" evidence="2">
    <location>
        <begin position="231"/>
        <end position="253"/>
    </location>
</feature>
<sequence>MDIKKEKILIKDMYCKSCEKIIEKVLRKLPGIINVVASYEEELVFVEYDKNVLTMVQIEDSIISAGYSIKNKNSSIEIKNLLGILSAGLIIIFLGKYSGYFNMDSMLNGKVGYLILFTVGLFTSLHCLGMCGGIMLSQTVTIKDSPKSTNFKPAIFYNLGRVISYTFLGGIIGALGSLFSLSIYTKAFITIFAGVFMIIMGFNMAGFYLFKKLSLKFQFISCKNKLKSSSPFIVGILNGFMPCGPLQTMQLYALGTGSFLGGATSMFFFSLGTLPLMLFFGALTGFLSKNYTKKILKLSGVLVLILGLIMTNRGLSLNGVNLSSFMLNTNSTVVLNENKDANFVKAELKNGYQEVTITALASGYFPNVVYVEKNIPVKLTILGDELTSCNNEVVIPTYNLQKKLISGETIFEFTPDGKDISFSCWMGMLNGIIKVTDDLNSIDQNNVDTTVPFTEGCCGEETTSNASSTESIYGSDLNSVSTEKLIKKTEITDDKQTAIIQGIQYEFYPLITVVQKDLNLFLTIDLQKFIAFADNISIYDLETQTRLYTSDITDSLISIDMTFNESKGYGILIDDSLISIIEVVDSLETSDLEAIRNIYLP</sequence>
<organism evidence="4 5">
    <name type="scientific">Clostridium grantii DSM 8605</name>
    <dbReference type="NCBI Taxonomy" id="1121316"/>
    <lineage>
        <taxon>Bacteria</taxon>
        <taxon>Bacillati</taxon>
        <taxon>Bacillota</taxon>
        <taxon>Clostridia</taxon>
        <taxon>Eubacteriales</taxon>
        <taxon>Clostridiaceae</taxon>
        <taxon>Clostridium</taxon>
    </lineage>
</organism>
<feature type="transmembrane region" description="Helical" evidence="2">
    <location>
        <begin position="156"/>
        <end position="181"/>
    </location>
</feature>
<dbReference type="Pfam" id="PF00403">
    <property type="entry name" value="HMA"/>
    <property type="match status" value="1"/>
</dbReference>
<dbReference type="PANTHER" id="PTHR42208:SF1">
    <property type="entry name" value="HEAVY METAL TRANSPORTER"/>
    <property type="match status" value="1"/>
</dbReference>